<dbReference type="OrthoDB" id="1160493at2"/>
<feature type="chain" id="PRO_5021034836" description="Alpha-ketoglutarate decarboxylase" evidence="1">
    <location>
        <begin position="28"/>
        <end position="175"/>
    </location>
</feature>
<gene>
    <name evidence="2" type="ORF">EQG61_03745</name>
</gene>
<sequence length="175" mass="19748">MRKKLAKILTNPLQILLLFCLSFSVNAQDVKKTNFWDQVQFGGTFGLAIGNGFTNVVVAPSAIYNFNEYLAAGAGLQYSVLNQDNLFSSKMYGGSLIGLVQPIEQVQLSVELEQLRVHYKSEQSNYSEHFWNTGLFLGAGYRFENITIGFRYNVLFEKDKGVYGDALIPFVRVFF</sequence>
<feature type="signal peptide" evidence="1">
    <location>
        <begin position="1"/>
        <end position="27"/>
    </location>
</feature>
<dbReference type="Proteomes" id="UP000289857">
    <property type="component" value="Unassembled WGS sequence"/>
</dbReference>
<keyword evidence="3" id="KW-1185">Reference proteome</keyword>
<name>A0A4V1N330_9FLAO</name>
<evidence type="ECO:0000313" key="3">
    <source>
        <dbReference type="Proteomes" id="UP000289857"/>
    </source>
</evidence>
<protein>
    <recommendedName>
        <fullName evidence="4">Alpha-ketoglutarate decarboxylase</fullName>
    </recommendedName>
</protein>
<proteinExistence type="predicted"/>
<evidence type="ECO:0000256" key="1">
    <source>
        <dbReference type="SAM" id="SignalP"/>
    </source>
</evidence>
<comment type="caution">
    <text evidence="2">The sequence shown here is derived from an EMBL/GenBank/DDBJ whole genome shotgun (WGS) entry which is preliminary data.</text>
</comment>
<evidence type="ECO:0008006" key="4">
    <source>
        <dbReference type="Google" id="ProtNLM"/>
    </source>
</evidence>
<evidence type="ECO:0000313" key="2">
    <source>
        <dbReference type="EMBL" id="RXR24570.1"/>
    </source>
</evidence>
<keyword evidence="1" id="KW-0732">Signal</keyword>
<reference evidence="3" key="1">
    <citation type="submission" date="2019-01" db="EMBL/GenBank/DDBJ databases">
        <title>Cytophagaceae bacterium strain CAR-16.</title>
        <authorList>
            <person name="Chen W.-M."/>
        </authorList>
    </citation>
    <scope>NUCLEOTIDE SEQUENCE [LARGE SCALE GENOMIC DNA]</scope>
    <source>
        <strain evidence="3">WWJ-16</strain>
    </source>
</reference>
<dbReference type="RefSeq" id="WP_129460548.1">
    <property type="nucleotide sequence ID" value="NZ_SBKN01000001.1"/>
</dbReference>
<dbReference type="EMBL" id="SBKN01000001">
    <property type="protein sequence ID" value="RXR24570.1"/>
    <property type="molecule type" value="Genomic_DNA"/>
</dbReference>
<accession>A0A4V1N330</accession>
<dbReference type="AlphaFoldDB" id="A0A4V1N330"/>
<dbReference type="Gene3D" id="2.40.160.60">
    <property type="entry name" value="Outer membrane protein transport protein (OMPP1/FadL/TodX)"/>
    <property type="match status" value="1"/>
</dbReference>
<organism evidence="2 3">
    <name type="scientific">Flavobacterium stagni</name>
    <dbReference type="NCBI Taxonomy" id="2506421"/>
    <lineage>
        <taxon>Bacteria</taxon>
        <taxon>Pseudomonadati</taxon>
        <taxon>Bacteroidota</taxon>
        <taxon>Flavobacteriia</taxon>
        <taxon>Flavobacteriales</taxon>
        <taxon>Flavobacteriaceae</taxon>
        <taxon>Flavobacterium</taxon>
    </lineage>
</organism>